<evidence type="ECO:0000313" key="4">
    <source>
        <dbReference type="Proteomes" id="UP001244552"/>
    </source>
</evidence>
<dbReference type="PANTHER" id="PTHR43039">
    <property type="entry name" value="ESTERASE-RELATED"/>
    <property type="match status" value="1"/>
</dbReference>
<keyword evidence="4" id="KW-1185">Reference proteome</keyword>
<comment type="caution">
    <text evidence="3">The sequence shown here is derived from an EMBL/GenBank/DDBJ whole genome shotgun (WGS) entry which is preliminary data.</text>
</comment>
<feature type="domain" description="AB hydrolase-1" evidence="2">
    <location>
        <begin position="21"/>
        <end position="140"/>
    </location>
</feature>
<gene>
    <name evidence="3" type="ORF">QO018_003500</name>
</gene>
<organism evidence="3 4">
    <name type="scientific">Azospirillum picis</name>
    <dbReference type="NCBI Taxonomy" id="488438"/>
    <lineage>
        <taxon>Bacteria</taxon>
        <taxon>Pseudomonadati</taxon>
        <taxon>Pseudomonadota</taxon>
        <taxon>Alphaproteobacteria</taxon>
        <taxon>Rhodospirillales</taxon>
        <taxon>Azospirillaceae</taxon>
        <taxon>Azospirillum</taxon>
    </lineage>
</organism>
<dbReference type="Gene3D" id="3.40.50.1820">
    <property type="entry name" value="alpha/beta hydrolase"/>
    <property type="match status" value="1"/>
</dbReference>
<proteinExistence type="inferred from homology"/>
<dbReference type="EMBL" id="JAUSVU010000013">
    <property type="protein sequence ID" value="MDQ0534623.1"/>
    <property type="molecule type" value="Genomic_DNA"/>
</dbReference>
<dbReference type="RefSeq" id="WP_209983664.1">
    <property type="nucleotide sequence ID" value="NZ_JAGINO010000012.1"/>
</dbReference>
<reference evidence="3 4" key="1">
    <citation type="submission" date="2023-07" db="EMBL/GenBank/DDBJ databases">
        <title>Genomic Encyclopedia of Type Strains, Phase IV (KMG-IV): sequencing the most valuable type-strain genomes for metagenomic binning, comparative biology and taxonomic classification.</title>
        <authorList>
            <person name="Goeker M."/>
        </authorList>
    </citation>
    <scope>NUCLEOTIDE SEQUENCE [LARGE SCALE GENOMIC DNA]</scope>
    <source>
        <strain evidence="3 4">DSM 19922</strain>
    </source>
</reference>
<dbReference type="InterPro" id="IPR029058">
    <property type="entry name" value="AB_hydrolase_fold"/>
</dbReference>
<protein>
    <submittedName>
        <fullName evidence="3">Pimeloyl-ACP methyl ester carboxylesterase</fullName>
    </submittedName>
</protein>
<comment type="similarity">
    <text evidence="1">Belongs to the AB hydrolase superfamily.</text>
</comment>
<evidence type="ECO:0000256" key="1">
    <source>
        <dbReference type="ARBA" id="ARBA00008645"/>
    </source>
</evidence>
<name>A0ABU0MMC2_9PROT</name>
<evidence type="ECO:0000259" key="2">
    <source>
        <dbReference type="Pfam" id="PF00561"/>
    </source>
</evidence>
<accession>A0ABU0MMC2</accession>
<dbReference type="Proteomes" id="UP001244552">
    <property type="component" value="Unassembled WGS sequence"/>
</dbReference>
<dbReference type="Pfam" id="PF00561">
    <property type="entry name" value="Abhydrolase_1"/>
    <property type="match status" value="1"/>
</dbReference>
<dbReference type="InterPro" id="IPR000073">
    <property type="entry name" value="AB_hydrolase_1"/>
</dbReference>
<sequence length="267" mass="29777">MIDRDPYVAYNIRIYGSGPETIIFAHGLGLDQRCWDEIKRNFVDRYRVVVYDLVGFTKESVEHFDHHKYRSMTRYVEDLLLVIKHTNSKSCYYVGHSVSGMIGLLASMGHPGLFKKIVTIGLSPSYVNSDDYNGGFDKEDIDQLIDNISSNYVEWAKEFSKVVVAKPAGHPAVLKFADGLIGMRPDIALSLALMIFSSDFRDVLGKVTVPCHLIQTVGDPAVPVSVGRYVQSRIPGSSLEIIDAEGHIPQFTHAEVLSDAILRALEE</sequence>
<dbReference type="SUPFAM" id="SSF53474">
    <property type="entry name" value="alpha/beta-Hydrolases"/>
    <property type="match status" value="1"/>
</dbReference>
<evidence type="ECO:0000313" key="3">
    <source>
        <dbReference type="EMBL" id="MDQ0534623.1"/>
    </source>
</evidence>